<feature type="region of interest" description="Disordered" evidence="1">
    <location>
        <begin position="331"/>
        <end position="414"/>
    </location>
</feature>
<name>A0ABQ4EDG0_9ACTN</name>
<evidence type="ECO:0000256" key="2">
    <source>
        <dbReference type="SAM" id="Phobius"/>
    </source>
</evidence>
<feature type="transmembrane region" description="Helical" evidence="2">
    <location>
        <begin position="268"/>
        <end position="289"/>
    </location>
</feature>
<feature type="transmembrane region" description="Helical" evidence="2">
    <location>
        <begin position="162"/>
        <end position="179"/>
    </location>
</feature>
<gene>
    <name evidence="4" type="ORF">Pen02_76990</name>
</gene>
<keyword evidence="2" id="KW-1133">Transmembrane helix</keyword>
<dbReference type="RefSeq" id="WP_239141951.1">
    <property type="nucleotide sequence ID" value="NZ_BONW01000046.1"/>
</dbReference>
<dbReference type="InterPro" id="IPR002656">
    <property type="entry name" value="Acyl_transf_3_dom"/>
</dbReference>
<feature type="transmembrane region" description="Helical" evidence="2">
    <location>
        <begin position="68"/>
        <end position="86"/>
    </location>
</feature>
<dbReference type="Proteomes" id="UP000646749">
    <property type="component" value="Unassembled WGS sequence"/>
</dbReference>
<feature type="transmembrane region" description="Helical" evidence="2">
    <location>
        <begin position="137"/>
        <end position="156"/>
    </location>
</feature>
<keyword evidence="2" id="KW-0472">Membrane</keyword>
<dbReference type="EMBL" id="BONW01000046">
    <property type="protein sequence ID" value="GIG92763.1"/>
    <property type="molecule type" value="Genomic_DNA"/>
</dbReference>
<feature type="domain" description="Acyltransferase 3" evidence="3">
    <location>
        <begin position="4"/>
        <end position="312"/>
    </location>
</feature>
<proteinExistence type="predicted"/>
<evidence type="ECO:0000259" key="3">
    <source>
        <dbReference type="Pfam" id="PF01757"/>
    </source>
</evidence>
<comment type="caution">
    <text evidence="4">The sequence shown here is derived from an EMBL/GenBank/DDBJ whole genome shotgun (WGS) entry which is preliminary data.</text>
</comment>
<evidence type="ECO:0000313" key="5">
    <source>
        <dbReference type="Proteomes" id="UP000646749"/>
    </source>
</evidence>
<dbReference type="Pfam" id="PF01757">
    <property type="entry name" value="Acyl_transf_3"/>
    <property type="match status" value="1"/>
</dbReference>
<accession>A0ABQ4EDG0</accession>
<protein>
    <submittedName>
        <fullName evidence="4">Membrane protein</fullName>
    </submittedName>
</protein>
<feature type="compositionally biased region" description="Low complexity" evidence="1">
    <location>
        <begin position="366"/>
        <end position="400"/>
    </location>
</feature>
<keyword evidence="5" id="KW-1185">Reference proteome</keyword>
<feature type="transmembrane region" description="Helical" evidence="2">
    <location>
        <begin position="228"/>
        <end position="247"/>
    </location>
</feature>
<reference evidence="4 5" key="1">
    <citation type="submission" date="2021-01" db="EMBL/GenBank/DDBJ databases">
        <title>Whole genome shotgun sequence of Plantactinospora endophytica NBRC 110450.</title>
        <authorList>
            <person name="Komaki H."/>
            <person name="Tamura T."/>
        </authorList>
    </citation>
    <scope>NUCLEOTIDE SEQUENCE [LARGE SCALE GENOMIC DNA]</scope>
    <source>
        <strain evidence="4 5">NBRC 110450</strain>
    </source>
</reference>
<evidence type="ECO:0000313" key="4">
    <source>
        <dbReference type="EMBL" id="GIG92763.1"/>
    </source>
</evidence>
<feature type="transmembrane region" description="Helical" evidence="2">
    <location>
        <begin position="106"/>
        <end position="125"/>
    </location>
</feature>
<feature type="transmembrane region" description="Helical" evidence="2">
    <location>
        <begin position="295"/>
        <end position="316"/>
    </location>
</feature>
<feature type="transmembrane region" description="Helical" evidence="2">
    <location>
        <begin position="25"/>
        <end position="47"/>
    </location>
</feature>
<keyword evidence="2" id="KW-0812">Transmembrane</keyword>
<sequence length="414" mass="44028">MRNRYYDLLRCLAIVRVVVYHVTGWAFLTLAFPAMSLMFALAGALMASSLDRSGVAAVGRRLRRLLPSLWLLAAIFVPAMLLTGLAPSWRLVLWVLPLADPPANQWGALVLSVVWYLRDYLWFVLLSPPARWLFRRWPVPTVVAPYLLLVVVEFGYPDAPATLRDFGLYFGAWLLGFAQHDGMLKRMSRRLLVAIAVPVGAAGLAWIFTHQGPRGYDLNDVPLGNALWSVAFVLLAFGLAPSAVGWVDRWAPLGRAVTVLNSRALTVYLWHMPFVIALNELLSGLGLAHSTTLGLAARLAAVAVLVAVAVALFGWVEDLAARRPPCLLPGGTLRTSPSGTLRTPPGVAVPPARQPTGARRAPVDRAGVPSASAGPAGVPSASAGPAGVAGTAADPVGVVGTPTESAGRLSSVGR</sequence>
<evidence type="ECO:0000256" key="1">
    <source>
        <dbReference type="SAM" id="MobiDB-lite"/>
    </source>
</evidence>
<feature type="transmembrane region" description="Helical" evidence="2">
    <location>
        <begin position="191"/>
        <end position="208"/>
    </location>
</feature>
<organism evidence="4 5">
    <name type="scientific">Plantactinospora endophytica</name>
    <dbReference type="NCBI Taxonomy" id="673535"/>
    <lineage>
        <taxon>Bacteria</taxon>
        <taxon>Bacillati</taxon>
        <taxon>Actinomycetota</taxon>
        <taxon>Actinomycetes</taxon>
        <taxon>Micromonosporales</taxon>
        <taxon>Micromonosporaceae</taxon>
        <taxon>Plantactinospora</taxon>
    </lineage>
</organism>